<dbReference type="GO" id="GO:0009117">
    <property type="term" value="P:nucleotide metabolic process"/>
    <property type="evidence" value="ECO:0007669"/>
    <property type="project" value="UniProtKB-KW"/>
</dbReference>
<keyword evidence="5 10" id="KW-0378">Hydrolase</keyword>
<dbReference type="GO" id="GO:0005829">
    <property type="term" value="C:cytosol"/>
    <property type="evidence" value="ECO:0007669"/>
    <property type="project" value="TreeGrafter"/>
</dbReference>
<evidence type="ECO:0000256" key="1">
    <source>
        <dbReference type="ARBA" id="ARBA00008023"/>
    </source>
</evidence>
<comment type="similarity">
    <text evidence="1 10 11">Belongs to the HAM1 NTPase family.</text>
</comment>
<dbReference type="SUPFAM" id="SSF52972">
    <property type="entry name" value="ITPase-like"/>
    <property type="match status" value="1"/>
</dbReference>
<comment type="function">
    <text evidence="10">Pyrophosphatase that catalyzes the hydrolysis of nucleoside triphosphates to their monophosphate derivatives, with a high preference for the non-canonical purine nucleotides XTP (xanthosine triphosphate), dITP (deoxyinosine triphosphate) and ITP. Seems to function as a house-cleaning enzyme that removes non-canonical purine nucleotides from the nucleotide pool, thus preventing their incorporation into DNA/RNA and avoiding chromosomal lesions.</text>
</comment>
<dbReference type="InterPro" id="IPR020922">
    <property type="entry name" value="dITP/XTP_pyrophosphatase"/>
</dbReference>
<keyword evidence="13" id="KW-1185">Reference proteome</keyword>
<evidence type="ECO:0000256" key="10">
    <source>
        <dbReference type="HAMAP-Rule" id="MF_01405"/>
    </source>
</evidence>
<evidence type="ECO:0000256" key="9">
    <source>
        <dbReference type="ARBA" id="ARBA00052017"/>
    </source>
</evidence>
<evidence type="ECO:0000256" key="7">
    <source>
        <dbReference type="ARBA" id="ARBA00023080"/>
    </source>
</evidence>
<dbReference type="GO" id="GO:0036220">
    <property type="term" value="F:ITP diphosphatase activity"/>
    <property type="evidence" value="ECO:0007669"/>
    <property type="project" value="UniProtKB-UniRule"/>
</dbReference>
<dbReference type="FunFam" id="3.90.950.10:FF:000001">
    <property type="entry name" value="dITP/XTP pyrophosphatase"/>
    <property type="match status" value="1"/>
</dbReference>
<dbReference type="EMBL" id="CP046620">
    <property type="protein sequence ID" value="QHQ37466.1"/>
    <property type="molecule type" value="Genomic_DNA"/>
</dbReference>
<sequence length="203" mass="21552">MANLASDKLVLASHNAGKLREIAKLLEPFGIEVISAGDLGLAEPKETETTFAGNARIKAHAAATGSGLPALSDDSGLEVDALDGAPGVYTADWAETPHGRDFSMAMAKVQNAIVATGAHAPFTARFVCTLCLAFPDGQDEVFRGEVEGELVWPPRGDKGFGFDPVFLPAGEKQTFGEMDPDRKHGMSHRAQAFRLLVSRFLDG</sequence>
<comment type="cofactor">
    <cofactor evidence="10">
        <name>Mg(2+)</name>
        <dbReference type="ChEBI" id="CHEBI:18420"/>
    </cofactor>
    <text evidence="10">Binds 1 Mg(2+) ion per subunit.</text>
</comment>
<evidence type="ECO:0000256" key="8">
    <source>
        <dbReference type="ARBA" id="ARBA00051875"/>
    </source>
</evidence>
<comment type="caution">
    <text evidence="10">Lacks conserved residue(s) required for the propagation of feature annotation.</text>
</comment>
<comment type="catalytic activity">
    <reaction evidence="9 10">
        <text>XTP + H2O = XMP + diphosphate + H(+)</text>
        <dbReference type="Rhea" id="RHEA:28610"/>
        <dbReference type="ChEBI" id="CHEBI:15377"/>
        <dbReference type="ChEBI" id="CHEBI:15378"/>
        <dbReference type="ChEBI" id="CHEBI:33019"/>
        <dbReference type="ChEBI" id="CHEBI:57464"/>
        <dbReference type="ChEBI" id="CHEBI:61314"/>
        <dbReference type="EC" id="3.6.1.66"/>
    </reaction>
</comment>
<evidence type="ECO:0000256" key="11">
    <source>
        <dbReference type="RuleBase" id="RU003781"/>
    </source>
</evidence>
<dbReference type="GO" id="GO:0009146">
    <property type="term" value="P:purine nucleoside triphosphate catabolic process"/>
    <property type="evidence" value="ECO:0007669"/>
    <property type="project" value="UniProtKB-UniRule"/>
</dbReference>
<dbReference type="GO" id="GO:0035870">
    <property type="term" value="F:dITP diphosphatase activity"/>
    <property type="evidence" value="ECO:0007669"/>
    <property type="project" value="UniProtKB-UniRule"/>
</dbReference>
<keyword evidence="4 10" id="KW-0547">Nucleotide-binding</keyword>
<feature type="active site" description="Proton acceptor" evidence="10">
    <location>
        <position position="74"/>
    </location>
</feature>
<feature type="binding site" evidence="10">
    <location>
        <begin position="160"/>
        <end position="163"/>
    </location>
    <ligand>
        <name>substrate</name>
    </ligand>
</feature>
<dbReference type="PANTHER" id="PTHR11067:SF9">
    <property type="entry name" value="INOSINE TRIPHOSPHATE PYROPHOSPHATASE"/>
    <property type="match status" value="1"/>
</dbReference>
<dbReference type="AlphaFoldDB" id="A0A6P1T7I2"/>
<evidence type="ECO:0000313" key="13">
    <source>
        <dbReference type="Proteomes" id="UP000464495"/>
    </source>
</evidence>
<dbReference type="Pfam" id="PF01725">
    <property type="entry name" value="Ham1p_like"/>
    <property type="match status" value="1"/>
</dbReference>
<dbReference type="GO" id="GO:0017111">
    <property type="term" value="F:ribonucleoside triphosphate phosphatase activity"/>
    <property type="evidence" value="ECO:0007669"/>
    <property type="project" value="InterPro"/>
</dbReference>
<comment type="catalytic activity">
    <reaction evidence="8 10">
        <text>dITP + H2O = dIMP + diphosphate + H(+)</text>
        <dbReference type="Rhea" id="RHEA:28342"/>
        <dbReference type="ChEBI" id="CHEBI:15377"/>
        <dbReference type="ChEBI" id="CHEBI:15378"/>
        <dbReference type="ChEBI" id="CHEBI:33019"/>
        <dbReference type="ChEBI" id="CHEBI:61194"/>
        <dbReference type="ChEBI" id="CHEBI:61382"/>
        <dbReference type="EC" id="3.6.1.66"/>
    </reaction>
</comment>
<gene>
    <name evidence="12" type="primary">rdgB</name>
    <name evidence="12" type="ORF">GO499_16205</name>
</gene>
<keyword evidence="7 10" id="KW-0546">Nucleotide metabolism</keyword>
<keyword evidence="3 10" id="KW-0479">Metal-binding</keyword>
<feature type="binding site" evidence="10">
    <location>
        <position position="183"/>
    </location>
    <ligand>
        <name>substrate</name>
    </ligand>
</feature>
<dbReference type="Proteomes" id="UP000464495">
    <property type="component" value="Chromosome"/>
</dbReference>
<dbReference type="Gene3D" id="3.90.950.10">
    <property type="match status" value="1"/>
</dbReference>
<feature type="binding site" evidence="10">
    <location>
        <position position="74"/>
    </location>
    <ligand>
        <name>Mg(2+)</name>
        <dbReference type="ChEBI" id="CHEBI:18420"/>
    </ligand>
</feature>
<dbReference type="NCBIfam" id="TIGR00042">
    <property type="entry name" value="RdgB/HAM1 family non-canonical purine NTP pyrophosphatase"/>
    <property type="match status" value="1"/>
</dbReference>
<evidence type="ECO:0000256" key="4">
    <source>
        <dbReference type="ARBA" id="ARBA00022741"/>
    </source>
</evidence>
<dbReference type="CDD" id="cd00515">
    <property type="entry name" value="HAM1"/>
    <property type="match status" value="1"/>
</dbReference>
<dbReference type="GO" id="GO:0036222">
    <property type="term" value="F:XTP diphosphatase activity"/>
    <property type="evidence" value="ECO:0007669"/>
    <property type="project" value="UniProtKB-UniRule"/>
</dbReference>
<dbReference type="GO" id="GO:0046872">
    <property type="term" value="F:metal ion binding"/>
    <property type="evidence" value="ECO:0007669"/>
    <property type="project" value="UniProtKB-KW"/>
</dbReference>
<dbReference type="EC" id="3.6.1.66" evidence="10"/>
<evidence type="ECO:0000256" key="5">
    <source>
        <dbReference type="ARBA" id="ARBA00022801"/>
    </source>
</evidence>
<dbReference type="RefSeq" id="WP_161863152.1">
    <property type="nucleotide sequence ID" value="NZ_CP046620.1"/>
</dbReference>
<protein>
    <recommendedName>
        <fullName evidence="10">dITP/XTP pyrophosphatase</fullName>
        <ecNumber evidence="10">3.6.1.66</ecNumber>
    </recommendedName>
    <alternativeName>
        <fullName evidence="10">Non-canonical purine NTP pyrophosphatase</fullName>
    </alternativeName>
    <alternativeName>
        <fullName evidence="10">Non-standard purine NTP pyrophosphatase</fullName>
    </alternativeName>
    <alternativeName>
        <fullName evidence="10">Nucleoside-triphosphate diphosphatase</fullName>
    </alternativeName>
    <alternativeName>
        <fullName evidence="10">Nucleoside-triphosphate pyrophosphatase</fullName>
        <shortName evidence="10">NTPase</shortName>
    </alternativeName>
</protein>
<reference evidence="12 13" key="1">
    <citation type="submission" date="2019-12" db="EMBL/GenBank/DDBJ databases">
        <title>Complete genome sequence of Algicella marina strain 9Alg 56(T) isolated from the red alga Tichocarpus crinitus.</title>
        <authorList>
            <person name="Kim S.-G."/>
            <person name="Nedashkovskaya O.I."/>
        </authorList>
    </citation>
    <scope>NUCLEOTIDE SEQUENCE [LARGE SCALE GENOMIC DNA]</scope>
    <source>
        <strain evidence="12 13">9Alg 56</strain>
    </source>
</reference>
<keyword evidence="6 10" id="KW-0460">Magnesium</keyword>
<dbReference type="KEGG" id="amaq:GO499_16205"/>
<feature type="binding site" evidence="10">
    <location>
        <begin position="188"/>
        <end position="189"/>
    </location>
    <ligand>
        <name>substrate</name>
    </ligand>
</feature>
<accession>A0A6P1T7I2</accession>
<proteinExistence type="inferred from homology"/>
<dbReference type="GO" id="GO:0000166">
    <property type="term" value="F:nucleotide binding"/>
    <property type="evidence" value="ECO:0007669"/>
    <property type="project" value="UniProtKB-KW"/>
</dbReference>
<evidence type="ECO:0000256" key="6">
    <source>
        <dbReference type="ARBA" id="ARBA00022842"/>
    </source>
</evidence>
<feature type="binding site" evidence="10">
    <location>
        <begin position="13"/>
        <end position="18"/>
    </location>
    <ligand>
        <name>substrate</name>
    </ligand>
</feature>
<organism evidence="12 13">
    <name type="scientific">Algicella marina</name>
    <dbReference type="NCBI Taxonomy" id="2683284"/>
    <lineage>
        <taxon>Bacteria</taxon>
        <taxon>Pseudomonadati</taxon>
        <taxon>Pseudomonadota</taxon>
        <taxon>Alphaproteobacteria</taxon>
        <taxon>Rhodobacterales</taxon>
        <taxon>Paracoccaceae</taxon>
        <taxon>Algicella</taxon>
    </lineage>
</organism>
<evidence type="ECO:0000313" key="12">
    <source>
        <dbReference type="EMBL" id="QHQ37466.1"/>
    </source>
</evidence>
<feature type="binding site" evidence="10">
    <location>
        <position position="75"/>
    </location>
    <ligand>
        <name>substrate</name>
    </ligand>
</feature>
<evidence type="ECO:0000256" key="3">
    <source>
        <dbReference type="ARBA" id="ARBA00022723"/>
    </source>
</evidence>
<comment type="catalytic activity">
    <reaction evidence="10">
        <text>ITP + H2O = IMP + diphosphate + H(+)</text>
        <dbReference type="Rhea" id="RHEA:29399"/>
        <dbReference type="ChEBI" id="CHEBI:15377"/>
        <dbReference type="ChEBI" id="CHEBI:15378"/>
        <dbReference type="ChEBI" id="CHEBI:33019"/>
        <dbReference type="ChEBI" id="CHEBI:58053"/>
        <dbReference type="ChEBI" id="CHEBI:61402"/>
        <dbReference type="EC" id="3.6.1.66"/>
    </reaction>
</comment>
<evidence type="ECO:0000256" key="2">
    <source>
        <dbReference type="ARBA" id="ARBA00011738"/>
    </source>
</evidence>
<name>A0A6P1T7I2_9RHOB</name>
<dbReference type="InterPro" id="IPR002637">
    <property type="entry name" value="RdgB/HAM1"/>
</dbReference>
<dbReference type="InterPro" id="IPR029001">
    <property type="entry name" value="ITPase-like_fam"/>
</dbReference>
<comment type="subunit">
    <text evidence="2 10">Homodimer.</text>
</comment>
<dbReference type="HAMAP" id="MF_01405">
    <property type="entry name" value="Non_canon_purine_NTPase"/>
    <property type="match status" value="1"/>
</dbReference>
<dbReference type="PANTHER" id="PTHR11067">
    <property type="entry name" value="INOSINE TRIPHOSPHATE PYROPHOSPHATASE/HAM1 PROTEIN"/>
    <property type="match status" value="1"/>
</dbReference>